<dbReference type="InterPro" id="IPR018060">
    <property type="entry name" value="HTH_AraC"/>
</dbReference>
<dbReference type="GO" id="GO:0043565">
    <property type="term" value="F:sequence-specific DNA binding"/>
    <property type="evidence" value="ECO:0007669"/>
    <property type="project" value="InterPro"/>
</dbReference>
<accession>A0A1X7LKF5</accession>
<dbReference type="InterPro" id="IPR009057">
    <property type="entry name" value="Homeodomain-like_sf"/>
</dbReference>
<name>A0A1X7LKF5_9BACT</name>
<dbReference type="PANTHER" id="PTHR46796:SF13">
    <property type="entry name" value="HTH-TYPE TRANSCRIPTIONAL ACTIVATOR RHAS"/>
    <property type="match status" value="1"/>
</dbReference>
<dbReference type="InterPro" id="IPR050204">
    <property type="entry name" value="AraC_XylS_family_regulators"/>
</dbReference>
<evidence type="ECO:0000259" key="4">
    <source>
        <dbReference type="PROSITE" id="PS01124"/>
    </source>
</evidence>
<protein>
    <submittedName>
        <fullName evidence="5">Helix-turn-helix domain-containing protein</fullName>
    </submittedName>
</protein>
<keyword evidence="2" id="KW-0238">DNA-binding</keyword>
<dbReference type="PANTHER" id="PTHR46796">
    <property type="entry name" value="HTH-TYPE TRANSCRIPTIONAL ACTIVATOR RHAS-RELATED"/>
    <property type="match status" value="1"/>
</dbReference>
<dbReference type="Pfam" id="PF20240">
    <property type="entry name" value="DUF6597"/>
    <property type="match status" value="1"/>
</dbReference>
<evidence type="ECO:0000313" key="6">
    <source>
        <dbReference type="Proteomes" id="UP000193804"/>
    </source>
</evidence>
<evidence type="ECO:0000256" key="1">
    <source>
        <dbReference type="ARBA" id="ARBA00023015"/>
    </source>
</evidence>
<keyword evidence="1" id="KW-0805">Transcription regulation</keyword>
<dbReference type="GO" id="GO:0003700">
    <property type="term" value="F:DNA-binding transcription factor activity"/>
    <property type="evidence" value="ECO:0007669"/>
    <property type="project" value="InterPro"/>
</dbReference>
<dbReference type="PROSITE" id="PS01124">
    <property type="entry name" value="HTH_ARAC_FAMILY_2"/>
    <property type="match status" value="1"/>
</dbReference>
<feature type="domain" description="HTH araC/xylS-type" evidence="4">
    <location>
        <begin position="166"/>
        <end position="272"/>
    </location>
</feature>
<gene>
    <name evidence="5" type="ORF">SAMN05661096_04121</name>
</gene>
<keyword evidence="3" id="KW-0804">Transcription</keyword>
<evidence type="ECO:0000256" key="3">
    <source>
        <dbReference type="ARBA" id="ARBA00023163"/>
    </source>
</evidence>
<organism evidence="5 6">
    <name type="scientific">Marivirga sericea</name>
    <dbReference type="NCBI Taxonomy" id="1028"/>
    <lineage>
        <taxon>Bacteria</taxon>
        <taxon>Pseudomonadati</taxon>
        <taxon>Bacteroidota</taxon>
        <taxon>Cytophagia</taxon>
        <taxon>Cytophagales</taxon>
        <taxon>Marivirgaceae</taxon>
        <taxon>Marivirga</taxon>
    </lineage>
</organism>
<dbReference type="SMART" id="SM00342">
    <property type="entry name" value="HTH_ARAC"/>
    <property type="match status" value="1"/>
</dbReference>
<evidence type="ECO:0000313" key="5">
    <source>
        <dbReference type="EMBL" id="SMG54150.1"/>
    </source>
</evidence>
<dbReference type="Pfam" id="PF12833">
    <property type="entry name" value="HTH_18"/>
    <property type="match status" value="1"/>
</dbReference>
<dbReference type="AlphaFoldDB" id="A0A1X7LKF5"/>
<dbReference type="InterPro" id="IPR046532">
    <property type="entry name" value="DUF6597"/>
</dbReference>
<reference evidence="6" key="1">
    <citation type="submission" date="2017-04" db="EMBL/GenBank/DDBJ databases">
        <authorList>
            <person name="Varghese N."/>
            <person name="Submissions S."/>
        </authorList>
    </citation>
    <scope>NUCLEOTIDE SEQUENCE [LARGE SCALE GENOMIC DNA]</scope>
    <source>
        <strain evidence="6">DSM 4125</strain>
    </source>
</reference>
<dbReference type="SUPFAM" id="SSF46689">
    <property type="entry name" value="Homeodomain-like"/>
    <property type="match status" value="1"/>
</dbReference>
<dbReference type="EMBL" id="FXAW01000020">
    <property type="protein sequence ID" value="SMG54150.1"/>
    <property type="molecule type" value="Genomic_DNA"/>
</dbReference>
<dbReference type="STRING" id="1028.SAMN05661096_04121"/>
<dbReference type="Proteomes" id="UP000193804">
    <property type="component" value="Unassembled WGS sequence"/>
</dbReference>
<keyword evidence="6" id="KW-1185">Reference proteome</keyword>
<sequence>MCVTLKKIPNNKLDYQTYKPHSDLKSLVSCYWTLEVPKQSEPQKQRIVPDGCIEMAFILGDDIKRYTSENEFILQPRAMVIGQTIEPFYIEPTGFVTTFAIRFYPYGFANFVSEPINNLVNKETSITKLFEKKFADNLEQKIIKAENTEQRISIIEKFLLDRLNDEKTINTIVKNTVDSLLSTNGSASINSILKDGLSKRRQLERNFKKQIGVSPKQLGKVIRLQTALKMLLEQKAENLTNVAYQSEYFDQAHFIKDFREFTGINPKEFINHENLALSALFYK</sequence>
<evidence type="ECO:0000256" key="2">
    <source>
        <dbReference type="ARBA" id="ARBA00023125"/>
    </source>
</evidence>
<dbReference type="Gene3D" id="1.10.10.60">
    <property type="entry name" value="Homeodomain-like"/>
    <property type="match status" value="1"/>
</dbReference>
<proteinExistence type="predicted"/>